<feature type="domain" description="Protein kinase" evidence="3">
    <location>
        <begin position="35"/>
        <end position="295"/>
    </location>
</feature>
<evidence type="ECO:0000313" key="5">
    <source>
        <dbReference type="EMBL" id="CAL4987477.1"/>
    </source>
</evidence>
<reference evidence="4 6" key="2">
    <citation type="submission" date="2024-10" db="EMBL/GenBank/DDBJ databases">
        <authorList>
            <person name="Ryan C."/>
        </authorList>
    </citation>
    <scope>NUCLEOTIDE SEQUENCE [LARGE SCALE GENOMIC DNA]</scope>
</reference>
<evidence type="ECO:0000256" key="1">
    <source>
        <dbReference type="ARBA" id="ARBA00022741"/>
    </source>
</evidence>
<dbReference type="PANTHER" id="PTHR27005:SF87">
    <property type="entry name" value="OS11G0556600 PROTEIN"/>
    <property type="match status" value="1"/>
</dbReference>
<dbReference type="SUPFAM" id="SSF56112">
    <property type="entry name" value="Protein kinase-like (PK-like)"/>
    <property type="match status" value="2"/>
</dbReference>
<evidence type="ECO:0000256" key="2">
    <source>
        <dbReference type="ARBA" id="ARBA00022840"/>
    </source>
</evidence>
<dbReference type="EMBL" id="OZ075133">
    <property type="protein sequence ID" value="CAL4987477.1"/>
    <property type="molecule type" value="Genomic_DNA"/>
</dbReference>
<dbReference type="Proteomes" id="UP001497457">
    <property type="component" value="Chromosome 21rd"/>
</dbReference>
<dbReference type="Gene3D" id="1.10.510.10">
    <property type="entry name" value="Transferase(Phosphotransferase) domain 1"/>
    <property type="match status" value="2"/>
</dbReference>
<dbReference type="InterPro" id="IPR045274">
    <property type="entry name" value="WAK-like"/>
</dbReference>
<reference evidence="6" key="1">
    <citation type="submission" date="2024-06" db="EMBL/GenBank/DDBJ databases">
        <authorList>
            <person name="Ryan C."/>
        </authorList>
    </citation>
    <scope>NUCLEOTIDE SEQUENCE [LARGE SCALE GENOMIC DNA]</scope>
</reference>
<dbReference type="EMBL" id="OZ075131">
    <property type="protein sequence ID" value="CAL4980727.1"/>
    <property type="molecule type" value="Genomic_DNA"/>
</dbReference>
<feature type="domain" description="Protein kinase" evidence="3">
    <location>
        <begin position="372"/>
        <end position="647"/>
    </location>
</feature>
<organism evidence="4 6">
    <name type="scientific">Urochloa decumbens</name>
    <dbReference type="NCBI Taxonomy" id="240449"/>
    <lineage>
        <taxon>Eukaryota</taxon>
        <taxon>Viridiplantae</taxon>
        <taxon>Streptophyta</taxon>
        <taxon>Embryophyta</taxon>
        <taxon>Tracheophyta</taxon>
        <taxon>Spermatophyta</taxon>
        <taxon>Magnoliopsida</taxon>
        <taxon>Liliopsida</taxon>
        <taxon>Poales</taxon>
        <taxon>Poaceae</taxon>
        <taxon>PACMAD clade</taxon>
        <taxon>Panicoideae</taxon>
        <taxon>Panicodae</taxon>
        <taxon>Paniceae</taxon>
        <taxon>Melinidinae</taxon>
        <taxon>Urochloa</taxon>
    </lineage>
</organism>
<dbReference type="GO" id="GO:0005524">
    <property type="term" value="F:ATP binding"/>
    <property type="evidence" value="ECO:0007669"/>
    <property type="project" value="UniProtKB-KW"/>
</dbReference>
<dbReference type="InterPro" id="IPR001245">
    <property type="entry name" value="Ser-Thr/Tyr_kinase_cat_dom"/>
</dbReference>
<name>A0ABC9AKC2_9POAL</name>
<evidence type="ECO:0000313" key="6">
    <source>
        <dbReference type="Proteomes" id="UP001497457"/>
    </source>
</evidence>
<accession>A0ABC9AKC2</accession>
<dbReference type="PROSITE" id="PS50011">
    <property type="entry name" value="PROTEIN_KINASE_DOM"/>
    <property type="match status" value="2"/>
</dbReference>
<keyword evidence="1" id="KW-0547">Nucleotide-binding</keyword>
<keyword evidence="2" id="KW-0067">ATP-binding</keyword>
<dbReference type="InterPro" id="IPR011009">
    <property type="entry name" value="Kinase-like_dom_sf"/>
</dbReference>
<keyword evidence="6" id="KW-1185">Reference proteome</keyword>
<dbReference type="InterPro" id="IPR000719">
    <property type="entry name" value="Prot_kinase_dom"/>
</dbReference>
<proteinExistence type="predicted"/>
<dbReference type="AlphaFoldDB" id="A0ABC9AKC2"/>
<dbReference type="Pfam" id="PF07714">
    <property type="entry name" value="PK_Tyr_Ser-Thr"/>
    <property type="match status" value="2"/>
</dbReference>
<evidence type="ECO:0000313" key="4">
    <source>
        <dbReference type="EMBL" id="CAL4980727.1"/>
    </source>
</evidence>
<protein>
    <recommendedName>
        <fullName evidence="3">Protein kinase domain-containing protein</fullName>
    </recommendedName>
</protein>
<sequence>MISDLIHRRDKTKYKLGSNCNIKIFTEDVVKRITRNYSTLIGKGPSGEVYRGILDYDQVAVKRYIHRSSREEFMEVISICSQMSHKNLVKLIGYCIEDSTLIIITEFISRGNLDDILHSSAISIPLDVRLGIAIGCAEALSYIHSMKLSSSDSFLCHSAIKPTNLLLDDNLTAKVSDIEMSRLLLGGITQYSAFVRGSTEEGYLSTESDVYSFGAVLLELIARKRVKRGDINLIVTFRKVCEKRKGLMELFDTTVARENNMKTLKEMGKLAMECLALDIHKRPQMSDVVKRLRVLKKVLKERHAKCSEPILATHLAWSNNSKQDISMPSFISIVHIAKGCGIFMGNRSNSKILSELGSLRIFTKVELNDITQNFSDLLYGGTSAKVYKGTLEDNTVVAVKKFFEVLEDFKEAFINGGIILSQLVHKNLVKLVGCSLDADTTPIFVYEYAAKGSLSDVLDGQEDFPLHLRVKIAIQTAEALEYLHSSSTGDVIRHGYVVPSKILLDNNFAPKLTGFSGAKRLVKDTKINSGYNVISSCLPTDELYTDAILDQCAQLKVKTDVYQFGVLLLVLISRKNFMSYADHHHLIFECIAAYEAENSGRTFFDVDIGADEEIFALEEIGRLALKCASMEVDERPTMKEVAEHLRIIGRSWKPTLVSETEVMAADSSIAEGAQPDMRLDSEIVIDSP</sequence>
<dbReference type="PANTHER" id="PTHR27005">
    <property type="entry name" value="WALL-ASSOCIATED RECEPTOR KINASE-LIKE 21"/>
    <property type="match status" value="1"/>
</dbReference>
<dbReference type="Proteomes" id="UP001497457">
    <property type="component" value="Chromosome 23rd"/>
</dbReference>
<gene>
    <name evidence="4" type="ORF">URODEC1_LOCUS55804</name>
    <name evidence="5" type="ORF">URODEC1_LOCUS58834</name>
</gene>
<evidence type="ECO:0000259" key="3">
    <source>
        <dbReference type="PROSITE" id="PS50011"/>
    </source>
</evidence>
<dbReference type="Gene3D" id="3.30.200.20">
    <property type="entry name" value="Phosphorylase Kinase, domain 1"/>
    <property type="match status" value="2"/>
</dbReference>